<gene>
    <name evidence="2" type="ORF">UFOPK2579_02603</name>
</gene>
<feature type="region of interest" description="Disordered" evidence="1">
    <location>
        <begin position="375"/>
        <end position="424"/>
    </location>
</feature>
<feature type="compositionally biased region" description="Polar residues" evidence="1">
    <location>
        <begin position="152"/>
        <end position="162"/>
    </location>
</feature>
<feature type="compositionally biased region" description="Basic and acidic residues" evidence="1">
    <location>
        <begin position="218"/>
        <end position="236"/>
    </location>
</feature>
<name>A0A6J6S9Q5_9ZZZZ</name>
<evidence type="ECO:0000313" key="2">
    <source>
        <dbReference type="EMBL" id="CAB4731472.1"/>
    </source>
</evidence>
<dbReference type="EMBL" id="CAEZXR010000404">
    <property type="protein sequence ID" value="CAB4731472.1"/>
    <property type="molecule type" value="Genomic_DNA"/>
</dbReference>
<accession>A0A6J6S9Q5</accession>
<dbReference type="AlphaFoldDB" id="A0A6J6S9Q5"/>
<feature type="region of interest" description="Disordered" evidence="1">
    <location>
        <begin position="140"/>
        <end position="162"/>
    </location>
</feature>
<evidence type="ECO:0000256" key="1">
    <source>
        <dbReference type="SAM" id="MobiDB-lite"/>
    </source>
</evidence>
<protein>
    <submittedName>
        <fullName evidence="2">Unannotated protein</fullName>
    </submittedName>
</protein>
<feature type="compositionally biased region" description="Low complexity" evidence="1">
    <location>
        <begin position="383"/>
        <end position="392"/>
    </location>
</feature>
<proteinExistence type="predicted"/>
<feature type="compositionally biased region" description="Basic and acidic residues" evidence="1">
    <location>
        <begin position="27"/>
        <end position="37"/>
    </location>
</feature>
<sequence>MQQVVQEIQRRLVGPVQVFQHHHDRRQGRERGGDVARDQIATLRRGKRSERCVGVASKDAQSVAARRHPGESSDPRSKRRRRVVGGAPALEPGAHGAASGLLQQPALARSGFRDQEQCTAVGLDSRQRGQLRFATYHPAGASSASLHRGRSISHQQPGGQRLSSALDLEPAEMVEVEGVLGQIEGRLPHHAAARWSVRLETLGHVHRVAQDVVVGPDVARDQSRHHRPGVDADPQRQPRGLVGRGGEEGRKLGQHLLGAAHRSCRVVLVSHRCSEVGQERVTREGPDVAVAALHDAHERGQDRVDHLGERLRIQTAGQRGEAREVGEHRRDQSTLLWQFPPAGDEFGAQLIADQRSEYVVDLGAARVHGGARLPAEGAEGVGRRPTGAAGRARPFHGRKPTARPAGWTAWSAGRPGTAGGLPRH</sequence>
<organism evidence="2">
    <name type="scientific">freshwater metagenome</name>
    <dbReference type="NCBI Taxonomy" id="449393"/>
    <lineage>
        <taxon>unclassified sequences</taxon>
        <taxon>metagenomes</taxon>
        <taxon>ecological metagenomes</taxon>
    </lineage>
</organism>
<feature type="region of interest" description="Disordered" evidence="1">
    <location>
        <begin position="16"/>
        <end position="97"/>
    </location>
</feature>
<feature type="region of interest" description="Disordered" evidence="1">
    <location>
        <begin position="215"/>
        <end position="249"/>
    </location>
</feature>
<reference evidence="2" key="1">
    <citation type="submission" date="2020-05" db="EMBL/GenBank/DDBJ databases">
        <authorList>
            <person name="Chiriac C."/>
            <person name="Salcher M."/>
            <person name="Ghai R."/>
            <person name="Kavagutti S V."/>
        </authorList>
    </citation>
    <scope>NUCLEOTIDE SEQUENCE</scope>
</reference>